<dbReference type="VEuPathDB" id="VectorBase:ASIC016431"/>
<dbReference type="PANTHER" id="PTHR10177">
    <property type="entry name" value="CYCLINS"/>
    <property type="match status" value="1"/>
</dbReference>
<dbReference type="FunFam" id="1.10.472.10:FF:000001">
    <property type="entry name" value="G2/mitotic-specific cyclin"/>
    <property type="match status" value="1"/>
</dbReference>
<evidence type="ECO:0000313" key="8">
    <source>
        <dbReference type="EMBL" id="KFB48449.1"/>
    </source>
</evidence>
<evidence type="ECO:0000256" key="3">
    <source>
        <dbReference type="ARBA" id="ARBA00023306"/>
    </source>
</evidence>
<feature type="region of interest" description="Disordered" evidence="5">
    <location>
        <begin position="151"/>
        <end position="181"/>
    </location>
</feature>
<dbReference type="SMART" id="SM01332">
    <property type="entry name" value="Cyclin_C"/>
    <property type="match status" value="1"/>
</dbReference>
<dbReference type="OrthoDB" id="5590282at2759"/>
<dbReference type="InterPro" id="IPR006671">
    <property type="entry name" value="Cyclin_N"/>
</dbReference>
<comment type="similarity">
    <text evidence="4">Belongs to the cyclin family.</text>
</comment>
<dbReference type="Pfam" id="PF02984">
    <property type="entry name" value="Cyclin_C"/>
    <property type="match status" value="1"/>
</dbReference>
<dbReference type="Pfam" id="PF00134">
    <property type="entry name" value="Cyclin_N"/>
    <property type="match status" value="1"/>
</dbReference>
<feature type="domain" description="Cyclin C-terminal" evidence="7">
    <location>
        <begin position="347"/>
        <end position="477"/>
    </location>
</feature>
<keyword evidence="3" id="KW-0131">Cell cycle</keyword>
<accession>A0A084WE05</accession>
<dbReference type="InterPro" id="IPR048258">
    <property type="entry name" value="Cyclins_cyclin-box"/>
</dbReference>
<dbReference type="GO" id="GO:0051301">
    <property type="term" value="P:cell division"/>
    <property type="evidence" value="ECO:0007669"/>
    <property type="project" value="UniProtKB-KW"/>
</dbReference>
<sequence>MSRIIRIDENHAASHQNEGLKKVAATRRPVLGELGNRVLRHGSQDLLVKGGEKGSSLKAANPTLKNIKPRVDTRWKKTENVAVGAVTKKPFTRSDATKPVADVKHVVITGAKTQSTAQEAVKVQVQLNKGNEVKHVGLKREESQLSLRSLAKQNRKGQQKTSCSSASSTEDIAQSSNVPVKTERLDTHSQKLLESIENIDTNDAWNPMLVSEYVNDIYNYLNRLESTPGYALQENFLDGQKEITPKMRTILIDWINEVHHQFKLDIDTYHMTVSLIDRYLQKVKTVPKRQLQLVGVTAMFIASKYEELFPPEINDFVFITDDTYQKQQILDMEKEIVKQLDFNLGKPLPTHFLRRFSKAAKASDINHVLAKYLIELASVDYSTAHYKPSEIAAAALYISLYLFPVSSRGGNGSSSGKIWNRTVEHYTHCSVQDLAPIVRRLASVVKLVPKMMEKKLKATWLKYSSSKLQCISTHSKLKGTEIDSLSEGKLVL</sequence>
<dbReference type="EnsemblMetazoa" id="ASIC016431-RA">
    <property type="protein sequence ID" value="ASIC016431-PA"/>
    <property type="gene ID" value="ASIC016431"/>
</dbReference>
<dbReference type="EMBL" id="ATLV01023099">
    <property type="status" value="NOT_ANNOTATED_CDS"/>
    <property type="molecule type" value="Genomic_DNA"/>
</dbReference>
<proteinExistence type="inferred from homology"/>
<dbReference type="GO" id="GO:0044772">
    <property type="term" value="P:mitotic cell cycle phase transition"/>
    <property type="evidence" value="ECO:0007669"/>
    <property type="project" value="InterPro"/>
</dbReference>
<feature type="domain" description="Cyclin-like" evidence="6">
    <location>
        <begin position="253"/>
        <end position="338"/>
    </location>
</feature>
<dbReference type="PROSITE" id="PS00292">
    <property type="entry name" value="CYCLINS"/>
    <property type="match status" value="1"/>
</dbReference>
<keyword evidence="2 4" id="KW-0195">Cyclin</keyword>
<evidence type="ECO:0000313" key="9">
    <source>
        <dbReference type="EnsemblMetazoa" id="ASIC016431-PA"/>
    </source>
</evidence>
<dbReference type="GO" id="GO:0005634">
    <property type="term" value="C:nucleus"/>
    <property type="evidence" value="ECO:0007669"/>
    <property type="project" value="UniProtKB-ARBA"/>
</dbReference>
<reference evidence="9" key="2">
    <citation type="submission" date="2020-05" db="UniProtKB">
        <authorList>
            <consortium name="EnsemblMetazoa"/>
        </authorList>
    </citation>
    <scope>IDENTIFICATION</scope>
</reference>
<dbReference type="CDD" id="cd20507">
    <property type="entry name" value="CYCLIN_CCNB1-like_rpt1"/>
    <property type="match status" value="1"/>
</dbReference>
<organism evidence="8">
    <name type="scientific">Anopheles sinensis</name>
    <name type="common">Mosquito</name>
    <dbReference type="NCBI Taxonomy" id="74873"/>
    <lineage>
        <taxon>Eukaryota</taxon>
        <taxon>Metazoa</taxon>
        <taxon>Ecdysozoa</taxon>
        <taxon>Arthropoda</taxon>
        <taxon>Hexapoda</taxon>
        <taxon>Insecta</taxon>
        <taxon>Pterygota</taxon>
        <taxon>Neoptera</taxon>
        <taxon>Endopterygota</taxon>
        <taxon>Diptera</taxon>
        <taxon>Nematocera</taxon>
        <taxon>Culicoidea</taxon>
        <taxon>Culicidae</taxon>
        <taxon>Anophelinae</taxon>
        <taxon>Anopheles</taxon>
    </lineage>
</organism>
<evidence type="ECO:0000256" key="4">
    <source>
        <dbReference type="RuleBase" id="RU000383"/>
    </source>
</evidence>
<dbReference type="InterPro" id="IPR039361">
    <property type="entry name" value="Cyclin"/>
</dbReference>
<dbReference type="STRING" id="74873.A0A084WE05"/>
<protein>
    <submittedName>
        <fullName evidence="8">AGAP004963-PA-like protein</fullName>
    </submittedName>
</protein>
<dbReference type="Proteomes" id="UP000030765">
    <property type="component" value="Unassembled WGS sequence"/>
</dbReference>
<dbReference type="OMA" id="VSYKMRA"/>
<evidence type="ECO:0000256" key="1">
    <source>
        <dbReference type="ARBA" id="ARBA00022618"/>
    </source>
</evidence>
<dbReference type="InterPro" id="IPR004367">
    <property type="entry name" value="Cyclin_C-dom"/>
</dbReference>
<dbReference type="InterPro" id="IPR046965">
    <property type="entry name" value="Cyclin_A/B-like"/>
</dbReference>
<evidence type="ECO:0000256" key="2">
    <source>
        <dbReference type="ARBA" id="ARBA00023127"/>
    </source>
</evidence>
<evidence type="ECO:0000259" key="6">
    <source>
        <dbReference type="SMART" id="SM00385"/>
    </source>
</evidence>
<dbReference type="AlphaFoldDB" id="A0A084WE05"/>
<reference evidence="8 10" key="1">
    <citation type="journal article" date="2014" name="BMC Genomics">
        <title>Genome sequence of Anopheles sinensis provides insight into genetics basis of mosquito competence for malaria parasites.</title>
        <authorList>
            <person name="Zhou D."/>
            <person name="Zhang D."/>
            <person name="Ding G."/>
            <person name="Shi L."/>
            <person name="Hou Q."/>
            <person name="Ye Y."/>
            <person name="Xu Y."/>
            <person name="Zhou H."/>
            <person name="Xiong C."/>
            <person name="Li S."/>
            <person name="Yu J."/>
            <person name="Hong S."/>
            <person name="Yu X."/>
            <person name="Zou P."/>
            <person name="Chen C."/>
            <person name="Chang X."/>
            <person name="Wang W."/>
            <person name="Lv Y."/>
            <person name="Sun Y."/>
            <person name="Ma L."/>
            <person name="Shen B."/>
            <person name="Zhu C."/>
        </authorList>
    </citation>
    <scope>NUCLEOTIDE SEQUENCE [LARGE SCALE GENOMIC DNA]</scope>
</reference>
<keyword evidence="1" id="KW-0132">Cell division</keyword>
<evidence type="ECO:0000259" key="7">
    <source>
        <dbReference type="SMART" id="SM01332"/>
    </source>
</evidence>
<dbReference type="Gene3D" id="1.10.472.10">
    <property type="entry name" value="Cyclin-like"/>
    <property type="match status" value="2"/>
</dbReference>
<dbReference type="EMBL" id="KE525340">
    <property type="protein sequence ID" value="KFB48449.1"/>
    <property type="molecule type" value="Genomic_DNA"/>
</dbReference>
<dbReference type="PIRSF" id="PIRSF001771">
    <property type="entry name" value="Cyclin_A_B_D_E"/>
    <property type="match status" value="1"/>
</dbReference>
<keyword evidence="10" id="KW-1185">Reference proteome</keyword>
<gene>
    <name evidence="8" type="ORF">ZHAS_00016431</name>
</gene>
<feature type="domain" description="Cyclin-like" evidence="6">
    <location>
        <begin position="351"/>
        <end position="443"/>
    </location>
</feature>
<dbReference type="GO" id="GO:0016538">
    <property type="term" value="F:cyclin-dependent protein serine/threonine kinase regulator activity"/>
    <property type="evidence" value="ECO:0007669"/>
    <property type="project" value="InterPro"/>
</dbReference>
<dbReference type="SUPFAM" id="SSF47954">
    <property type="entry name" value="Cyclin-like"/>
    <property type="match status" value="2"/>
</dbReference>
<dbReference type="VEuPathDB" id="VectorBase:ASIS004365"/>
<evidence type="ECO:0000313" key="10">
    <source>
        <dbReference type="Proteomes" id="UP000030765"/>
    </source>
</evidence>
<name>A0A084WE05_ANOSI</name>
<evidence type="ECO:0000256" key="5">
    <source>
        <dbReference type="SAM" id="MobiDB-lite"/>
    </source>
</evidence>
<feature type="compositionally biased region" description="Polar residues" evidence="5">
    <location>
        <begin position="159"/>
        <end position="179"/>
    </location>
</feature>
<dbReference type="InterPro" id="IPR036915">
    <property type="entry name" value="Cyclin-like_sf"/>
</dbReference>
<dbReference type="SMART" id="SM00385">
    <property type="entry name" value="CYCLIN"/>
    <property type="match status" value="2"/>
</dbReference>
<dbReference type="InterPro" id="IPR013763">
    <property type="entry name" value="Cyclin-like_dom"/>
</dbReference>